<feature type="transmembrane region" description="Helical" evidence="8">
    <location>
        <begin position="41"/>
        <end position="63"/>
    </location>
</feature>
<feature type="transmembrane region" description="Helical" evidence="8">
    <location>
        <begin position="396"/>
        <end position="416"/>
    </location>
</feature>
<feature type="transmembrane region" description="Helical" evidence="8">
    <location>
        <begin position="163"/>
        <end position="184"/>
    </location>
</feature>
<feature type="transmembrane region" description="Helical" evidence="8">
    <location>
        <begin position="463"/>
        <end position="486"/>
    </location>
</feature>
<dbReference type="EMBL" id="MNUJ01000030">
    <property type="protein sequence ID" value="OIN89666.1"/>
    <property type="molecule type" value="Genomic_DNA"/>
</dbReference>
<feature type="transmembrane region" description="Helical" evidence="8">
    <location>
        <begin position="582"/>
        <end position="603"/>
    </location>
</feature>
<name>A0A1J4RTC7_9BACT</name>
<evidence type="ECO:0000256" key="3">
    <source>
        <dbReference type="ARBA" id="ARBA00022676"/>
    </source>
</evidence>
<keyword evidence="4" id="KW-0808">Transferase</keyword>
<feature type="transmembrane region" description="Helical" evidence="8">
    <location>
        <begin position="265"/>
        <end position="285"/>
    </location>
</feature>
<evidence type="ECO:0000256" key="6">
    <source>
        <dbReference type="ARBA" id="ARBA00022989"/>
    </source>
</evidence>
<feature type="transmembrane region" description="Helical" evidence="8">
    <location>
        <begin position="321"/>
        <end position="338"/>
    </location>
</feature>
<feature type="domain" description="Glycosyltransferase RgtA/B/C/D-like" evidence="10">
    <location>
        <begin position="270"/>
        <end position="376"/>
    </location>
</feature>
<keyword evidence="6 8" id="KW-1133">Transmembrane helix</keyword>
<gene>
    <name evidence="11" type="ORF">AUJ40_01475</name>
</gene>
<keyword evidence="7 8" id="KW-0472">Membrane</keyword>
<evidence type="ECO:0000256" key="5">
    <source>
        <dbReference type="ARBA" id="ARBA00022692"/>
    </source>
</evidence>
<evidence type="ECO:0000256" key="7">
    <source>
        <dbReference type="ARBA" id="ARBA00023136"/>
    </source>
</evidence>
<feature type="transmembrane region" description="Helical" evidence="8">
    <location>
        <begin position="498"/>
        <end position="520"/>
    </location>
</feature>
<comment type="caution">
    <text evidence="11">The sequence shown here is derived from an EMBL/GenBank/DDBJ whole genome shotgun (WGS) entry which is preliminary data.</text>
</comment>
<protein>
    <recommendedName>
        <fullName evidence="13">GtrA-like protein domain-containing protein</fullName>
    </recommendedName>
</protein>
<dbReference type="InterPro" id="IPR007267">
    <property type="entry name" value="GtrA_DPMS_TM"/>
</dbReference>
<feature type="transmembrane region" description="Helical" evidence="8">
    <location>
        <begin position="121"/>
        <end position="142"/>
    </location>
</feature>
<feature type="transmembrane region" description="Helical" evidence="8">
    <location>
        <begin position="84"/>
        <end position="101"/>
    </location>
</feature>
<evidence type="ECO:0000256" key="8">
    <source>
        <dbReference type="SAM" id="Phobius"/>
    </source>
</evidence>
<organism evidence="11 12">
    <name type="scientific">Candidatus Berkelbacteria bacterium CG1_02_42_45</name>
    <dbReference type="NCBI Taxonomy" id="1805036"/>
    <lineage>
        <taxon>Bacteria</taxon>
        <taxon>Candidatus Berkelbacteria</taxon>
    </lineage>
</organism>
<dbReference type="Pfam" id="PF13231">
    <property type="entry name" value="PMT_2"/>
    <property type="match status" value="1"/>
</dbReference>
<dbReference type="GO" id="GO:0016763">
    <property type="term" value="F:pentosyltransferase activity"/>
    <property type="evidence" value="ECO:0007669"/>
    <property type="project" value="TreeGrafter"/>
</dbReference>
<dbReference type="Proteomes" id="UP000182753">
    <property type="component" value="Unassembled WGS sequence"/>
</dbReference>
<dbReference type="Pfam" id="PF04138">
    <property type="entry name" value="GtrA_DPMS_TM"/>
    <property type="match status" value="1"/>
</dbReference>
<dbReference type="InterPro" id="IPR050297">
    <property type="entry name" value="LipidA_mod_glycosyltrf_83"/>
</dbReference>
<keyword evidence="2" id="KW-1003">Cell membrane</keyword>
<evidence type="ECO:0008006" key="13">
    <source>
        <dbReference type="Google" id="ProtNLM"/>
    </source>
</evidence>
<evidence type="ECO:0000256" key="1">
    <source>
        <dbReference type="ARBA" id="ARBA00004651"/>
    </source>
</evidence>
<keyword evidence="5 8" id="KW-0812">Transmembrane</keyword>
<evidence type="ECO:0000259" key="10">
    <source>
        <dbReference type="Pfam" id="PF13231"/>
    </source>
</evidence>
<accession>A0A1J4RTC7</accession>
<proteinExistence type="predicted"/>
<evidence type="ECO:0000313" key="11">
    <source>
        <dbReference type="EMBL" id="OIN89666.1"/>
    </source>
</evidence>
<dbReference type="AlphaFoldDB" id="A0A1J4RTC7"/>
<sequence length="753" mass="86768">MRTKTIWQFLKFAVVGVANTLVDWAVFYLLIFFVIPDGRFLAKALSFIVAAINSFILNSIWTFRQEFYSGIADRNLKFYRISTYFIRFFIVSLVGFIINYFTFRWVIFNISGGTLGENSNIIGLVCASGAALIWNFIINKIWTYRKGEEEKLPKEEQDRKITMFKYNLAAAGLLLFMFAISLFVMRGDSGIVDEIAHIPAGYSYLEYHDYRLNPEHPPLAKFIAAMPLAFLNLHQPNQDLSWQNIDQWENGWYFLYRSGNNPDEILFWSRLPMIILTILLGILLYKWALEVFGPKTGLFVLFLYTFTPEFLAHGHLVTTDVAAALGFVLAVYTFNKFLEKKTWKYLLLAGIVFGIAQLLKFSTFLLFAIFLVLIFIKAYFDKKSGNTSYWKALRSYFKAYILISIISVVVVWMVYIPMVWNTPVEIEKLVINNNLTLDPRILPLRNFLSAFAGNPITRALGHYLLGVMLVFGRVAGGNSTFILGHFSDKSIPWFFPVAWFLKTPATIIILTFFSIIYLLVRKTKNRAESWFLWLIAVPFVIYWAITVKGSLNIGTRHLLPTIPFLYLFIGFALKNIIESKRLVANIAVIVLVFSLAIPLIAAYPNYLGYFNVFTYGQKKYNLMVDSSLDWGQDLKRLARYAKENNIKDIKIDYFGGGLPKHYIPDSQEWRSGYGPTTGWLAVSATFYQMSKLHGKEEGKWSYNWLDQYQPVKIIGTSIIVFHITPADLQQNPPQSPYPITKYDEKPMYENTKL</sequence>
<evidence type="ECO:0000256" key="4">
    <source>
        <dbReference type="ARBA" id="ARBA00022679"/>
    </source>
</evidence>
<dbReference type="PANTHER" id="PTHR33908">
    <property type="entry name" value="MANNOSYLTRANSFERASE YKCB-RELATED"/>
    <property type="match status" value="1"/>
</dbReference>
<feature type="transmembrane region" description="Helical" evidence="8">
    <location>
        <begin position="12"/>
        <end position="35"/>
    </location>
</feature>
<feature type="transmembrane region" description="Helical" evidence="8">
    <location>
        <begin position="527"/>
        <end position="545"/>
    </location>
</feature>
<feature type="domain" description="GtrA/DPMS transmembrane" evidence="9">
    <location>
        <begin position="11"/>
        <end position="107"/>
    </location>
</feature>
<dbReference type="PANTHER" id="PTHR33908:SF11">
    <property type="entry name" value="MEMBRANE PROTEIN"/>
    <property type="match status" value="1"/>
</dbReference>
<feature type="transmembrane region" description="Helical" evidence="8">
    <location>
        <begin position="345"/>
        <end position="376"/>
    </location>
</feature>
<evidence type="ECO:0000313" key="12">
    <source>
        <dbReference type="Proteomes" id="UP000182753"/>
    </source>
</evidence>
<evidence type="ECO:0000259" key="9">
    <source>
        <dbReference type="Pfam" id="PF04138"/>
    </source>
</evidence>
<keyword evidence="3" id="KW-0328">Glycosyltransferase</keyword>
<comment type="subcellular location">
    <subcellularLocation>
        <location evidence="1">Cell membrane</location>
        <topology evidence="1">Multi-pass membrane protein</topology>
    </subcellularLocation>
</comment>
<reference evidence="11 12" key="1">
    <citation type="journal article" date="2016" name="Environ. Microbiol.">
        <title>Genomic resolution of a cold subsurface aquifer community provides metabolic insights for novel microbes adapted to high CO concentrations.</title>
        <authorList>
            <person name="Probst A.J."/>
            <person name="Castelle C.J."/>
            <person name="Singh A."/>
            <person name="Brown C.T."/>
            <person name="Anantharaman K."/>
            <person name="Sharon I."/>
            <person name="Hug L.A."/>
            <person name="Burstein D."/>
            <person name="Emerson J.B."/>
            <person name="Thomas B.C."/>
            <person name="Banfield J.F."/>
        </authorList>
    </citation>
    <scope>NUCLEOTIDE SEQUENCE [LARGE SCALE GENOMIC DNA]</scope>
    <source>
        <strain evidence="11">CG1_02_42_45</strain>
    </source>
</reference>
<dbReference type="GO" id="GO:0009103">
    <property type="term" value="P:lipopolysaccharide biosynthetic process"/>
    <property type="evidence" value="ECO:0007669"/>
    <property type="project" value="UniProtKB-ARBA"/>
</dbReference>
<feature type="transmembrane region" description="Helical" evidence="8">
    <location>
        <begin position="557"/>
        <end position="573"/>
    </location>
</feature>
<dbReference type="GO" id="GO:0005886">
    <property type="term" value="C:plasma membrane"/>
    <property type="evidence" value="ECO:0007669"/>
    <property type="project" value="UniProtKB-SubCell"/>
</dbReference>
<evidence type="ECO:0000256" key="2">
    <source>
        <dbReference type="ARBA" id="ARBA00022475"/>
    </source>
</evidence>
<dbReference type="InterPro" id="IPR038731">
    <property type="entry name" value="RgtA/B/C-like"/>
</dbReference>